<name>A0ABX8CLB9_9NOCA</name>
<evidence type="ECO:0000313" key="3">
    <source>
        <dbReference type="Proteomes" id="UP000683310"/>
    </source>
</evidence>
<dbReference type="InterPro" id="IPR001387">
    <property type="entry name" value="Cro/C1-type_HTH"/>
</dbReference>
<dbReference type="Gene3D" id="1.10.260.40">
    <property type="entry name" value="lambda repressor-like DNA-binding domains"/>
    <property type="match status" value="1"/>
</dbReference>
<dbReference type="PROSITE" id="PS50943">
    <property type="entry name" value="HTH_CROC1"/>
    <property type="match status" value="1"/>
</dbReference>
<dbReference type="EMBL" id="CP074371">
    <property type="protein sequence ID" value="QVI20748.1"/>
    <property type="molecule type" value="Genomic_DNA"/>
</dbReference>
<feature type="domain" description="HTH cro/C1-type" evidence="1">
    <location>
        <begin position="40"/>
        <end position="75"/>
    </location>
</feature>
<proteinExistence type="predicted"/>
<gene>
    <name evidence="2" type="ORF">KHQ06_32355</name>
</gene>
<evidence type="ECO:0000313" key="2">
    <source>
        <dbReference type="EMBL" id="QVI20748.1"/>
    </source>
</evidence>
<dbReference type="CDD" id="cd00093">
    <property type="entry name" value="HTH_XRE"/>
    <property type="match status" value="1"/>
</dbReference>
<evidence type="ECO:0000259" key="1">
    <source>
        <dbReference type="PROSITE" id="PS50943"/>
    </source>
</evidence>
<accession>A0ABX8CLB9</accession>
<keyword evidence="3" id="KW-1185">Reference proteome</keyword>
<dbReference type="InterPro" id="IPR010982">
    <property type="entry name" value="Lambda_DNA-bd_dom_sf"/>
</dbReference>
<dbReference type="Pfam" id="PF01381">
    <property type="entry name" value="HTH_3"/>
    <property type="match status" value="1"/>
</dbReference>
<reference evidence="2 3" key="1">
    <citation type="submission" date="2021-04" db="EMBL/GenBank/DDBJ databases">
        <title>Nocardia tengchongensis.</title>
        <authorList>
            <person name="Zhuang k."/>
            <person name="Ran Y."/>
            <person name="Li W."/>
        </authorList>
    </citation>
    <scope>NUCLEOTIDE SEQUENCE [LARGE SCALE GENOMIC DNA]</scope>
    <source>
        <strain evidence="2 3">CFH S0057</strain>
    </source>
</reference>
<organism evidence="2 3">
    <name type="scientific">Nocardia tengchongensis</name>
    <dbReference type="NCBI Taxonomy" id="2055889"/>
    <lineage>
        <taxon>Bacteria</taxon>
        <taxon>Bacillati</taxon>
        <taxon>Actinomycetota</taxon>
        <taxon>Actinomycetes</taxon>
        <taxon>Mycobacteriales</taxon>
        <taxon>Nocardiaceae</taxon>
        <taxon>Nocardia</taxon>
    </lineage>
</organism>
<dbReference type="SUPFAM" id="SSF47413">
    <property type="entry name" value="lambda repressor-like DNA-binding domains"/>
    <property type="match status" value="1"/>
</dbReference>
<sequence length="137" mass="15567">MTDRFSRRLNLLFTDWERTHGQALTYRELAERLAEYDHRVSMPYLSQLRRGQRTRPAGSLIRALARVFDVDEDYFGAEICDGTPPNDELVGSIAHRHLRRLLVTASGLTSDSLNMLVELASRLRAAEGLPPDSCVRP</sequence>
<dbReference type="RefSeq" id="WP_213556856.1">
    <property type="nucleotide sequence ID" value="NZ_JBHXAJ010000014.1"/>
</dbReference>
<dbReference type="Proteomes" id="UP000683310">
    <property type="component" value="Chromosome"/>
</dbReference>
<protein>
    <submittedName>
        <fullName evidence="2">Helix-turn-helix domain-containing protein</fullName>
    </submittedName>
</protein>